<dbReference type="EMBL" id="CP020660">
    <property type="protein sequence ID" value="ATF09282.1"/>
    <property type="molecule type" value="Genomic_DNA"/>
</dbReference>
<proteinExistence type="predicted"/>
<accession>A0A291B8G2</accession>
<protein>
    <recommendedName>
        <fullName evidence="3">Mobile element protein</fullName>
    </recommendedName>
</protein>
<evidence type="ECO:0000313" key="1">
    <source>
        <dbReference type="EMBL" id="ATF09282.1"/>
    </source>
</evidence>
<sequence>MFGATKLIGATLGLRDYNTKVSEAIVIIKVLRKLTGFNMPKTKMIV</sequence>
<dbReference type="AlphaFoldDB" id="A0A291B8G2"/>
<keyword evidence="2" id="KW-1185">Reference proteome</keyword>
<reference evidence="2" key="1">
    <citation type="submission" date="2017-04" db="EMBL/GenBank/DDBJ databases">
        <title>Genome evolution of the luminous symbionts of deep sea anglerfish.</title>
        <authorList>
            <person name="Hendry T.A."/>
        </authorList>
    </citation>
    <scope>NUCLEOTIDE SEQUENCE [LARGE SCALE GENOMIC DNA]</scope>
</reference>
<gene>
    <name evidence="1" type="ORF">BTN50_0768</name>
</gene>
<dbReference type="KEGG" id="elux:BTN50_0768"/>
<evidence type="ECO:0008006" key="3">
    <source>
        <dbReference type="Google" id="ProtNLM"/>
    </source>
</evidence>
<dbReference type="Proteomes" id="UP000218160">
    <property type="component" value="Chromosome 1"/>
</dbReference>
<evidence type="ECO:0000313" key="2">
    <source>
        <dbReference type="Proteomes" id="UP000218160"/>
    </source>
</evidence>
<name>A0A291B8G2_9GAMM</name>
<organism evidence="1 2">
    <name type="scientific">Candidatus Enterovibrio altilux</name>
    <dbReference type="NCBI Taxonomy" id="1927128"/>
    <lineage>
        <taxon>Bacteria</taxon>
        <taxon>Pseudomonadati</taxon>
        <taxon>Pseudomonadota</taxon>
        <taxon>Gammaproteobacteria</taxon>
        <taxon>Vibrionales</taxon>
        <taxon>Vibrionaceae</taxon>
        <taxon>Enterovibrio</taxon>
    </lineage>
</organism>